<comment type="similarity">
    <text evidence="1">Belongs to the cerato-ulmin hydrophobin family.</text>
</comment>
<accession>A0A3E2HDE3</accession>
<evidence type="ECO:0008006" key="6">
    <source>
        <dbReference type="Google" id="ProtNLM"/>
    </source>
</evidence>
<comment type="caution">
    <text evidence="4">The sequence shown here is derived from an EMBL/GenBank/DDBJ whole genome shotgun (WGS) entry which is preliminary data.</text>
</comment>
<evidence type="ECO:0000256" key="3">
    <source>
        <dbReference type="SAM" id="SignalP"/>
    </source>
</evidence>
<feature type="non-terminal residue" evidence="4">
    <location>
        <position position="99"/>
    </location>
</feature>
<name>A0A3E2HDE3_SCYLI</name>
<keyword evidence="5" id="KW-1185">Reference proteome</keyword>
<organism evidence="4 5">
    <name type="scientific">Scytalidium lignicola</name>
    <name type="common">Hyphomycete</name>
    <dbReference type="NCBI Taxonomy" id="5539"/>
    <lineage>
        <taxon>Eukaryota</taxon>
        <taxon>Fungi</taxon>
        <taxon>Dikarya</taxon>
        <taxon>Ascomycota</taxon>
        <taxon>Pezizomycotina</taxon>
        <taxon>Leotiomycetes</taxon>
        <taxon>Leotiomycetes incertae sedis</taxon>
        <taxon>Scytalidium</taxon>
    </lineage>
</organism>
<protein>
    <recommendedName>
        <fullName evidence="6">Hydrophobin</fullName>
    </recommendedName>
</protein>
<evidence type="ECO:0000256" key="2">
    <source>
        <dbReference type="ARBA" id="ARBA00023157"/>
    </source>
</evidence>
<evidence type="ECO:0000313" key="5">
    <source>
        <dbReference type="Proteomes" id="UP000258309"/>
    </source>
</evidence>
<gene>
    <name evidence="4" type="ORF">B7463_g4912</name>
</gene>
<evidence type="ECO:0000313" key="4">
    <source>
        <dbReference type="EMBL" id="RFU31419.1"/>
    </source>
</evidence>
<dbReference type="GO" id="GO:0005576">
    <property type="term" value="C:extracellular region"/>
    <property type="evidence" value="ECO:0007669"/>
    <property type="project" value="InterPro"/>
</dbReference>
<dbReference type="InterPro" id="IPR010636">
    <property type="entry name" value="Class_II_hydrophobin"/>
</dbReference>
<feature type="signal peptide" evidence="3">
    <location>
        <begin position="1"/>
        <end position="17"/>
    </location>
</feature>
<dbReference type="CDD" id="cd23508">
    <property type="entry name" value="hydrophobin_II"/>
    <property type="match status" value="1"/>
</dbReference>
<keyword evidence="3" id="KW-0732">Signal</keyword>
<dbReference type="OMA" id="LCETPTG"/>
<sequence length="99" mass="10176">MKLFTIVSVIFTGTAIAAPQQIEERQYVPCFSGLYSTALCCAADVINALGVDCVTPPTLPTSPDQFTSTCTGVGKSASCCAIPLLGQAIACQTPSGVKD</sequence>
<dbReference type="OrthoDB" id="4500971at2759"/>
<feature type="non-terminal residue" evidence="4">
    <location>
        <position position="1"/>
    </location>
</feature>
<dbReference type="PANTHER" id="PTHR42341:SF1">
    <property type="entry name" value="HYDROPHOBIN"/>
    <property type="match status" value="1"/>
</dbReference>
<dbReference type="Gene3D" id="3.20.120.10">
    <property type="entry name" value="Hydrophobin"/>
    <property type="match status" value="1"/>
</dbReference>
<dbReference type="Pfam" id="PF06766">
    <property type="entry name" value="Hydrophobin_2"/>
    <property type="match status" value="1"/>
</dbReference>
<dbReference type="AlphaFoldDB" id="A0A3E2HDE3"/>
<keyword evidence="2" id="KW-1015">Disulfide bond</keyword>
<feature type="chain" id="PRO_5017699415" description="Hydrophobin" evidence="3">
    <location>
        <begin position="18"/>
        <end position="99"/>
    </location>
</feature>
<reference evidence="4 5" key="1">
    <citation type="submission" date="2018-05" db="EMBL/GenBank/DDBJ databases">
        <title>Draft genome sequence of Scytalidium lignicola DSM 105466, a ubiquitous saprotrophic fungus.</title>
        <authorList>
            <person name="Buettner E."/>
            <person name="Gebauer A.M."/>
            <person name="Hofrichter M."/>
            <person name="Liers C."/>
            <person name="Kellner H."/>
        </authorList>
    </citation>
    <scope>NUCLEOTIDE SEQUENCE [LARGE SCALE GENOMIC DNA]</scope>
    <source>
        <strain evidence="4 5">DSM 105466</strain>
    </source>
</reference>
<dbReference type="Proteomes" id="UP000258309">
    <property type="component" value="Unassembled WGS sequence"/>
</dbReference>
<proteinExistence type="inferred from homology"/>
<dbReference type="EMBL" id="NCSJ02000076">
    <property type="protein sequence ID" value="RFU31419.1"/>
    <property type="molecule type" value="Genomic_DNA"/>
</dbReference>
<dbReference type="PANTHER" id="PTHR42341">
    <property type="entry name" value="HYDROPHOBIN"/>
    <property type="match status" value="1"/>
</dbReference>
<dbReference type="InterPro" id="IPR036686">
    <property type="entry name" value="Class_II_Hydrophobin_sf"/>
</dbReference>
<dbReference type="STRING" id="5539.A0A3E2HDE3"/>
<dbReference type="SUPFAM" id="SSF101751">
    <property type="entry name" value="Hydrophobin II, HfbII"/>
    <property type="match status" value="1"/>
</dbReference>
<evidence type="ECO:0000256" key="1">
    <source>
        <dbReference type="ARBA" id="ARBA00009576"/>
    </source>
</evidence>